<keyword evidence="4" id="KW-0808">Transferase</keyword>
<evidence type="ECO:0000256" key="3">
    <source>
        <dbReference type="ARBA" id="ARBA00012483"/>
    </source>
</evidence>
<feature type="domain" description="U-box" evidence="8">
    <location>
        <begin position="263"/>
        <end position="337"/>
    </location>
</feature>
<dbReference type="InterPro" id="IPR011989">
    <property type="entry name" value="ARM-like"/>
</dbReference>
<dbReference type="EMBL" id="JAXIOK010000024">
    <property type="protein sequence ID" value="KAK4740765.1"/>
    <property type="molecule type" value="Genomic_DNA"/>
</dbReference>
<comment type="caution">
    <text evidence="9">The sequence shown here is derived from an EMBL/GenBank/DDBJ whole genome shotgun (WGS) entry which is preliminary data.</text>
</comment>
<evidence type="ECO:0000256" key="5">
    <source>
        <dbReference type="ARBA" id="ARBA00022737"/>
    </source>
</evidence>
<sequence>MMDFNIGVEDVGFAVLQELCNRLAMQAKELSNEAIDVVVEKNSFQQFSRSISQLNTLLNSLDIKKLGATNGLQLTKNALEMLNSQLQRAGKIVQDCKSSSSLRVLQSSSILGQMQDISKEIAVTISSFQLSNFGISSNLKGMSHEIIHRLGSAEFRSSTATEMIASGIERSMVHNRKDHESTVKLLEGIAQAVGSTSGSNITSIREDLAILKQEKEDMEVQKKQAEALQLSQLIHLLHITETAVADQLSTTNPVPDITTLRANSVDPFMCPLSKKMMRDPVAILCGHSFERKAIEEHFEAGNRTCPTCKEKLESVHITPNLSLRGSLEEWRRRDMDLRFQNGIRALISDDCTLQNSALEDLQSLLETPSYMSRVVEENLIPKFVSFLKDERLSTVATLRCLNCLARHSEDSKIAIVEAGGLRLIIKQLYNRETEGYALGVLLELSSREAIAEKIGDTKNCIARLVTMLNHSMQNLVDKARELLQKLSFNTHFIVKMAASGYYQPFVARFNQGPQETRAIMAAALIQMQLRESSIIELKNEQFMHNLIQMISLNSPVSTAASLKATQKLMAHPELVKVLLAAPATIPHILGIIPYSNSDPHLQESFVYRSNPQTKIPFLKLLVNLCCKSEAARDLIRSNDHFITHLLACLSRDQNGDTRVWAMKLIHSISEGHKNGIPIPSSPGKENTVNTLTFILSNSPDFEERSIAAAVISELPKDDPAIEKMLCKSGVLKAIFEVICAMDTEIDRIVIEPYHGKPLLENALAALLRFTDPAKPELQRQVGKLKMYDKLVRVLSNGSPLAKQRAATALAQLSKSTSQSLSYEPVEFEIHGSFLSPPLRKFFRQISGCWSNSSQMDNLCQIHGIACSPPEKFCLVKLDAVEPLLRSLSESDSGVQEAALDALETLLIIPTTQSRAISTITTSKGPAKIVQVLEKGAPSTKLKAMEVLTKMLIPGHAINERLFRRLEVILIQLLQDDALKKDAALVLRQMELIPHQSSYF</sequence>
<dbReference type="InterPro" id="IPR013083">
    <property type="entry name" value="Znf_RING/FYVE/PHD"/>
</dbReference>
<dbReference type="SUPFAM" id="SSF57850">
    <property type="entry name" value="RING/U-box"/>
    <property type="match status" value="1"/>
</dbReference>
<evidence type="ECO:0000259" key="8">
    <source>
        <dbReference type="PROSITE" id="PS51698"/>
    </source>
</evidence>
<protein>
    <recommendedName>
        <fullName evidence="3">RING-type E3 ubiquitin transferase</fullName>
        <ecNumber evidence="3">2.3.2.27</ecNumber>
    </recommendedName>
</protein>
<comment type="catalytic activity">
    <reaction evidence="1">
        <text>S-ubiquitinyl-[E2 ubiquitin-conjugating enzyme]-L-cysteine + [acceptor protein]-L-lysine = [E2 ubiquitin-conjugating enzyme]-L-cysteine + N(6)-ubiquitinyl-[acceptor protein]-L-lysine.</text>
        <dbReference type="EC" id="2.3.2.27"/>
    </reaction>
</comment>
<name>A0AAN7G903_9MYRT</name>
<comment type="pathway">
    <text evidence="2">Protein modification; protein ubiquitination.</text>
</comment>
<evidence type="ECO:0000256" key="1">
    <source>
        <dbReference type="ARBA" id="ARBA00000900"/>
    </source>
</evidence>
<keyword evidence="10" id="KW-1185">Reference proteome</keyword>
<dbReference type="EC" id="2.3.2.27" evidence="3"/>
<dbReference type="SMART" id="SM00185">
    <property type="entry name" value="ARM"/>
    <property type="match status" value="4"/>
</dbReference>
<keyword evidence="7" id="KW-0175">Coiled coil</keyword>
<dbReference type="InterPro" id="IPR052608">
    <property type="entry name" value="U-box_domain_protein"/>
</dbReference>
<dbReference type="InterPro" id="IPR016024">
    <property type="entry name" value="ARM-type_fold"/>
</dbReference>
<gene>
    <name evidence="9" type="ORF">SAY87_024353</name>
</gene>
<accession>A0AAN7G903</accession>
<dbReference type="Gene3D" id="3.30.40.10">
    <property type="entry name" value="Zinc/RING finger domain, C3HC4 (zinc finger)"/>
    <property type="match status" value="1"/>
</dbReference>
<dbReference type="AlphaFoldDB" id="A0AAN7G903"/>
<dbReference type="Gene3D" id="1.25.10.10">
    <property type="entry name" value="Leucine-rich Repeat Variant"/>
    <property type="match status" value="3"/>
</dbReference>
<feature type="coiled-coil region" evidence="7">
    <location>
        <begin position="201"/>
        <end position="231"/>
    </location>
</feature>
<dbReference type="PROSITE" id="PS51698">
    <property type="entry name" value="U_BOX"/>
    <property type="match status" value="1"/>
</dbReference>
<keyword evidence="5" id="KW-0677">Repeat</keyword>
<evidence type="ECO:0000256" key="2">
    <source>
        <dbReference type="ARBA" id="ARBA00004906"/>
    </source>
</evidence>
<dbReference type="GO" id="GO:0016567">
    <property type="term" value="P:protein ubiquitination"/>
    <property type="evidence" value="ECO:0007669"/>
    <property type="project" value="InterPro"/>
</dbReference>
<keyword evidence="6" id="KW-0833">Ubl conjugation pathway</keyword>
<evidence type="ECO:0000313" key="10">
    <source>
        <dbReference type="Proteomes" id="UP001345219"/>
    </source>
</evidence>
<dbReference type="PANTHER" id="PTHR45958">
    <property type="entry name" value="RING-TYPE E3 UBIQUITIN TRANSFERASE"/>
    <property type="match status" value="1"/>
</dbReference>
<evidence type="ECO:0000313" key="9">
    <source>
        <dbReference type="EMBL" id="KAK4740765.1"/>
    </source>
</evidence>
<evidence type="ECO:0000256" key="4">
    <source>
        <dbReference type="ARBA" id="ARBA00022679"/>
    </source>
</evidence>
<dbReference type="PANTHER" id="PTHR45958:SF11">
    <property type="entry name" value="RING-TYPE E3 UBIQUITIN TRANSFERASE"/>
    <property type="match status" value="1"/>
</dbReference>
<dbReference type="SMART" id="SM00504">
    <property type="entry name" value="Ubox"/>
    <property type="match status" value="1"/>
</dbReference>
<reference evidence="9 10" key="1">
    <citation type="journal article" date="2023" name="Hortic Res">
        <title>Pangenome of water caltrop reveals structural variations and asymmetric subgenome divergence after allopolyploidization.</title>
        <authorList>
            <person name="Zhang X."/>
            <person name="Chen Y."/>
            <person name="Wang L."/>
            <person name="Yuan Y."/>
            <person name="Fang M."/>
            <person name="Shi L."/>
            <person name="Lu R."/>
            <person name="Comes H.P."/>
            <person name="Ma Y."/>
            <person name="Chen Y."/>
            <person name="Huang G."/>
            <person name="Zhou Y."/>
            <person name="Zheng Z."/>
            <person name="Qiu Y."/>
        </authorList>
    </citation>
    <scope>NUCLEOTIDE SEQUENCE [LARGE SCALE GENOMIC DNA]</scope>
    <source>
        <tissue evidence="9">Roots</tissue>
    </source>
</reference>
<organism evidence="9 10">
    <name type="scientific">Trapa incisa</name>
    <dbReference type="NCBI Taxonomy" id="236973"/>
    <lineage>
        <taxon>Eukaryota</taxon>
        <taxon>Viridiplantae</taxon>
        <taxon>Streptophyta</taxon>
        <taxon>Embryophyta</taxon>
        <taxon>Tracheophyta</taxon>
        <taxon>Spermatophyta</taxon>
        <taxon>Magnoliopsida</taxon>
        <taxon>eudicotyledons</taxon>
        <taxon>Gunneridae</taxon>
        <taxon>Pentapetalae</taxon>
        <taxon>rosids</taxon>
        <taxon>malvids</taxon>
        <taxon>Myrtales</taxon>
        <taxon>Lythraceae</taxon>
        <taxon>Trapa</taxon>
    </lineage>
</organism>
<dbReference type="Proteomes" id="UP001345219">
    <property type="component" value="Chromosome 19"/>
</dbReference>
<dbReference type="InterPro" id="IPR003613">
    <property type="entry name" value="Ubox_domain"/>
</dbReference>
<proteinExistence type="predicted"/>
<dbReference type="Pfam" id="PF04564">
    <property type="entry name" value="U-box"/>
    <property type="match status" value="1"/>
</dbReference>
<dbReference type="SUPFAM" id="SSF48371">
    <property type="entry name" value="ARM repeat"/>
    <property type="match status" value="2"/>
</dbReference>
<dbReference type="GO" id="GO:0061630">
    <property type="term" value="F:ubiquitin protein ligase activity"/>
    <property type="evidence" value="ECO:0007669"/>
    <property type="project" value="UniProtKB-EC"/>
</dbReference>
<evidence type="ECO:0000256" key="7">
    <source>
        <dbReference type="SAM" id="Coils"/>
    </source>
</evidence>
<evidence type="ECO:0000256" key="6">
    <source>
        <dbReference type="ARBA" id="ARBA00022786"/>
    </source>
</evidence>
<dbReference type="InterPro" id="IPR000225">
    <property type="entry name" value="Armadillo"/>
</dbReference>